<keyword evidence="3" id="KW-1185">Reference proteome</keyword>
<dbReference type="Proteomes" id="UP001138894">
    <property type="component" value="Unassembled WGS sequence"/>
</dbReference>
<protein>
    <recommendedName>
        <fullName evidence="4">T9SS C-terminal target domain-containing protein</fullName>
    </recommendedName>
</protein>
<keyword evidence="1" id="KW-0732">Signal</keyword>
<reference evidence="2" key="1">
    <citation type="submission" date="2021-04" db="EMBL/GenBank/DDBJ databases">
        <authorList>
            <person name="Pira H."/>
            <person name="Risdian C."/>
            <person name="Wink J."/>
        </authorList>
    </citation>
    <scope>NUCLEOTIDE SEQUENCE</scope>
    <source>
        <strain evidence="2">WHY3</strain>
    </source>
</reference>
<dbReference type="AlphaFoldDB" id="A0A9X1F680"/>
<feature type="chain" id="PRO_5040954677" description="T9SS C-terminal target domain-containing protein" evidence="1">
    <location>
        <begin position="21"/>
        <end position="441"/>
    </location>
</feature>
<gene>
    <name evidence="2" type="ORF">KCG49_02845</name>
</gene>
<dbReference type="PANTHER" id="PTHR41339">
    <property type="entry name" value="LIPL48"/>
    <property type="match status" value="1"/>
</dbReference>
<feature type="signal peptide" evidence="1">
    <location>
        <begin position="1"/>
        <end position="20"/>
    </location>
</feature>
<proteinExistence type="predicted"/>
<dbReference type="PANTHER" id="PTHR41339:SF1">
    <property type="entry name" value="SECRETED PROTEIN"/>
    <property type="match status" value="1"/>
</dbReference>
<dbReference type="EMBL" id="JAGSPD010000002">
    <property type="protein sequence ID" value="MBV7268126.1"/>
    <property type="molecule type" value="Genomic_DNA"/>
</dbReference>
<evidence type="ECO:0008006" key="4">
    <source>
        <dbReference type="Google" id="ProtNLM"/>
    </source>
</evidence>
<dbReference type="RefSeq" id="WP_218544674.1">
    <property type="nucleotide sequence ID" value="NZ_JAGSPD010000002.1"/>
</dbReference>
<comment type="caution">
    <text evidence="2">The sequence shown here is derived from an EMBL/GenBank/DDBJ whole genome shotgun (WGS) entry which is preliminary data.</text>
</comment>
<evidence type="ECO:0000313" key="2">
    <source>
        <dbReference type="EMBL" id="MBV7268126.1"/>
    </source>
</evidence>
<accession>A0A9X1F680</accession>
<organism evidence="2 3">
    <name type="scientific">Winogradskyella luteola</name>
    <dbReference type="NCBI Taxonomy" id="2828330"/>
    <lineage>
        <taxon>Bacteria</taxon>
        <taxon>Pseudomonadati</taxon>
        <taxon>Bacteroidota</taxon>
        <taxon>Flavobacteriia</taxon>
        <taxon>Flavobacteriales</taxon>
        <taxon>Flavobacteriaceae</taxon>
        <taxon>Winogradskyella</taxon>
    </lineage>
</organism>
<sequence length="441" mass="48858">MKNLIQTALIILLVLSNCFAQQEKGIIGYDNWLNTWTEFKPSTTEYGEPTQILSGNISKDTRLLKRDVYLLLGDVFITNNATLTIEPGTVIMGDFKTKGSLTISNGSRIIAKGTQTDPIVFTSSRGSKKQGDWGGLFILGDAPLNIFGQVSALNYGLKSSSTESIAYGGDNVENDSGILRYLRIEFAGKRTKGYGYFNGLTLAGVGNKTIVENVMVSYCAGNSFNILGGTPILERVISYRSSRNDYEFNYGTQCQLINSLAVRSPYISSADGSRCLVVKSYEIKEEADTTKKQTFVNAENLTLVNISEDIKSDIKVGLVQEAIYIGADTSFSINKSVISGFYPAVILDNEIVLNNENLEKIRFTRTYFNNCKGNIYRSGHTNNDDLESWYGSRAFDNLYSRGSDAETFIDAKSTRNPDFRLQVNRIIASNDFIDDDDDNDD</sequence>
<evidence type="ECO:0000313" key="3">
    <source>
        <dbReference type="Proteomes" id="UP001138894"/>
    </source>
</evidence>
<evidence type="ECO:0000256" key="1">
    <source>
        <dbReference type="SAM" id="SignalP"/>
    </source>
</evidence>
<name>A0A9X1F680_9FLAO</name>